<dbReference type="EMBL" id="CP036274">
    <property type="protein sequence ID" value="QDU29283.1"/>
    <property type="molecule type" value="Genomic_DNA"/>
</dbReference>
<keyword evidence="2" id="KW-1185">Reference proteome</keyword>
<dbReference type="Gene3D" id="1.10.10.10">
    <property type="entry name" value="Winged helix-like DNA-binding domain superfamily/Winged helix DNA-binding domain"/>
    <property type="match status" value="1"/>
</dbReference>
<protein>
    <recommendedName>
        <fullName evidence="3">ArsR family transcriptional regulator</fullName>
    </recommendedName>
</protein>
<dbReference type="InterPro" id="IPR036390">
    <property type="entry name" value="WH_DNA-bd_sf"/>
</dbReference>
<dbReference type="InterPro" id="IPR036388">
    <property type="entry name" value="WH-like_DNA-bd_sf"/>
</dbReference>
<dbReference type="KEGG" id="aagg:ETAA8_43900"/>
<dbReference type="AlphaFoldDB" id="A0A517YGC8"/>
<dbReference type="OrthoDB" id="371140at2"/>
<evidence type="ECO:0008006" key="3">
    <source>
        <dbReference type="Google" id="ProtNLM"/>
    </source>
</evidence>
<gene>
    <name evidence="1" type="ORF">ETAA8_43900</name>
</gene>
<organism evidence="1 2">
    <name type="scientific">Anatilimnocola aggregata</name>
    <dbReference type="NCBI Taxonomy" id="2528021"/>
    <lineage>
        <taxon>Bacteria</taxon>
        <taxon>Pseudomonadati</taxon>
        <taxon>Planctomycetota</taxon>
        <taxon>Planctomycetia</taxon>
        <taxon>Pirellulales</taxon>
        <taxon>Pirellulaceae</taxon>
        <taxon>Anatilimnocola</taxon>
    </lineage>
</organism>
<proteinExistence type="predicted"/>
<dbReference type="Proteomes" id="UP000315017">
    <property type="component" value="Chromosome"/>
</dbReference>
<accession>A0A517YGC8</accession>
<dbReference type="RefSeq" id="WP_145092886.1">
    <property type="nucleotide sequence ID" value="NZ_CP036274.1"/>
</dbReference>
<dbReference type="SUPFAM" id="SSF46785">
    <property type="entry name" value="Winged helix' DNA-binding domain"/>
    <property type="match status" value="1"/>
</dbReference>
<evidence type="ECO:0000313" key="2">
    <source>
        <dbReference type="Proteomes" id="UP000315017"/>
    </source>
</evidence>
<reference evidence="1 2" key="1">
    <citation type="submission" date="2019-02" db="EMBL/GenBank/DDBJ databases">
        <title>Deep-cultivation of Planctomycetes and their phenomic and genomic characterization uncovers novel biology.</title>
        <authorList>
            <person name="Wiegand S."/>
            <person name="Jogler M."/>
            <person name="Boedeker C."/>
            <person name="Pinto D."/>
            <person name="Vollmers J."/>
            <person name="Rivas-Marin E."/>
            <person name="Kohn T."/>
            <person name="Peeters S.H."/>
            <person name="Heuer A."/>
            <person name="Rast P."/>
            <person name="Oberbeckmann S."/>
            <person name="Bunk B."/>
            <person name="Jeske O."/>
            <person name="Meyerdierks A."/>
            <person name="Storesund J.E."/>
            <person name="Kallscheuer N."/>
            <person name="Luecker S."/>
            <person name="Lage O.M."/>
            <person name="Pohl T."/>
            <person name="Merkel B.J."/>
            <person name="Hornburger P."/>
            <person name="Mueller R.-W."/>
            <person name="Bruemmer F."/>
            <person name="Labrenz M."/>
            <person name="Spormann A.M."/>
            <person name="Op den Camp H."/>
            <person name="Overmann J."/>
            <person name="Amann R."/>
            <person name="Jetten M.S.M."/>
            <person name="Mascher T."/>
            <person name="Medema M.H."/>
            <person name="Devos D.P."/>
            <person name="Kaster A.-K."/>
            <person name="Ovreas L."/>
            <person name="Rohde M."/>
            <person name="Galperin M.Y."/>
            <person name="Jogler C."/>
        </authorList>
    </citation>
    <scope>NUCLEOTIDE SEQUENCE [LARGE SCALE GENOMIC DNA]</scope>
    <source>
        <strain evidence="1 2">ETA_A8</strain>
    </source>
</reference>
<sequence>MKKNKKTAASSSSIGTVAAPWTFLTNHTHVLWCIYQEPEIRLRDVADRVGITERMVQKIVAELAEARCLKVEKKGRRNVYHLQVEQPLRHPLEAHCSVGQILELLHQSKRNSRG</sequence>
<evidence type="ECO:0000313" key="1">
    <source>
        <dbReference type="EMBL" id="QDU29283.1"/>
    </source>
</evidence>
<name>A0A517YGC8_9BACT</name>